<reference evidence="1 2" key="1">
    <citation type="journal article" date="2016" name="Nat. Commun.">
        <title>Thousands of microbial genomes shed light on interconnected biogeochemical processes in an aquifer system.</title>
        <authorList>
            <person name="Anantharaman K."/>
            <person name="Brown C.T."/>
            <person name="Hug L.A."/>
            <person name="Sharon I."/>
            <person name="Castelle C.J."/>
            <person name="Probst A.J."/>
            <person name="Thomas B.C."/>
            <person name="Singh A."/>
            <person name="Wilkins M.J."/>
            <person name="Karaoz U."/>
            <person name="Brodie E.L."/>
            <person name="Williams K.H."/>
            <person name="Hubbard S.S."/>
            <person name="Banfield J.F."/>
        </authorList>
    </citation>
    <scope>NUCLEOTIDE SEQUENCE [LARGE SCALE GENOMIC DNA]</scope>
</reference>
<dbReference type="AlphaFoldDB" id="A0A1F7I9J0"/>
<accession>A0A1F7I9J0</accession>
<evidence type="ECO:0000313" key="1">
    <source>
        <dbReference type="EMBL" id="OGK40045.1"/>
    </source>
</evidence>
<dbReference type="STRING" id="1802056.A2954_01900"/>
<proteinExistence type="predicted"/>
<sequence>MFDSNYNEKEVVTRSYPKVVFQLNQNLDAEMENFDEIDFLWHPELAKALKKTGGEKNKIINEYVINFYEGHRDELETARSVFQAEWDEVQPEFFNITDKLFNNHQWPAGRYLGFPSIFNSNQRFLETKTFQIFSLKNDVGVPNSVAHEMLHFIFYDYLEKNYREYVKEIGGDKLWALSEIFDDLAFEQPEYAKFKAKIPSFYQQLQPTVSTFREKLIGKPFNIESFIDAAKNIDVIPTKL</sequence>
<comment type="caution">
    <text evidence="1">The sequence shown here is derived from an EMBL/GenBank/DDBJ whole genome shotgun (WGS) entry which is preliminary data.</text>
</comment>
<name>A0A1F7I9J0_9BACT</name>
<dbReference type="Proteomes" id="UP000177698">
    <property type="component" value="Unassembled WGS sequence"/>
</dbReference>
<gene>
    <name evidence="1" type="ORF">A2954_01900</name>
</gene>
<protein>
    <submittedName>
        <fullName evidence="1">Uncharacterized protein</fullName>
    </submittedName>
</protein>
<dbReference type="EMBL" id="MGAG01000030">
    <property type="protein sequence ID" value="OGK40045.1"/>
    <property type="molecule type" value="Genomic_DNA"/>
</dbReference>
<organism evidence="1 2">
    <name type="scientific">Candidatus Roizmanbacteria bacterium RIFCSPLOWO2_01_FULL_37_12</name>
    <dbReference type="NCBI Taxonomy" id="1802056"/>
    <lineage>
        <taxon>Bacteria</taxon>
        <taxon>Candidatus Roizmaniibacteriota</taxon>
    </lineage>
</organism>
<evidence type="ECO:0000313" key="2">
    <source>
        <dbReference type="Proteomes" id="UP000177698"/>
    </source>
</evidence>